<gene>
    <name evidence="4" type="ORF">JFL75_15250</name>
</gene>
<dbReference type="EMBL" id="CP067089">
    <property type="protein sequence ID" value="QQO08279.1"/>
    <property type="molecule type" value="Genomic_DNA"/>
</dbReference>
<dbReference type="GO" id="GO:0016853">
    <property type="term" value="F:isomerase activity"/>
    <property type="evidence" value="ECO:0007669"/>
    <property type="project" value="UniProtKB-ARBA"/>
</dbReference>
<dbReference type="Gene3D" id="3.90.850.10">
    <property type="entry name" value="Fumarylacetoacetase-like, C-terminal domain"/>
    <property type="match status" value="1"/>
</dbReference>
<organism evidence="4 5">
    <name type="scientific">Breznakiella homolactica</name>
    <dbReference type="NCBI Taxonomy" id="2798577"/>
    <lineage>
        <taxon>Bacteria</taxon>
        <taxon>Pseudomonadati</taxon>
        <taxon>Spirochaetota</taxon>
        <taxon>Spirochaetia</taxon>
        <taxon>Spirochaetales</taxon>
        <taxon>Breznakiellaceae</taxon>
        <taxon>Breznakiella</taxon>
    </lineage>
</organism>
<proteinExistence type="inferred from homology"/>
<evidence type="ECO:0000313" key="4">
    <source>
        <dbReference type="EMBL" id="QQO08279.1"/>
    </source>
</evidence>
<dbReference type="InterPro" id="IPR011234">
    <property type="entry name" value="Fumarylacetoacetase-like_C"/>
</dbReference>
<keyword evidence="2" id="KW-0479">Metal-binding</keyword>
<dbReference type="PANTHER" id="PTHR11820:SF7">
    <property type="entry name" value="ACYLPYRUVASE FAHD1, MITOCHONDRIAL"/>
    <property type="match status" value="1"/>
</dbReference>
<dbReference type="GO" id="GO:0046872">
    <property type="term" value="F:metal ion binding"/>
    <property type="evidence" value="ECO:0007669"/>
    <property type="project" value="UniProtKB-KW"/>
</dbReference>
<dbReference type="SUPFAM" id="SSF56529">
    <property type="entry name" value="FAH"/>
    <property type="match status" value="1"/>
</dbReference>
<accession>A0A7T7XKV7</accession>
<evidence type="ECO:0000313" key="5">
    <source>
        <dbReference type="Proteomes" id="UP000595917"/>
    </source>
</evidence>
<protein>
    <submittedName>
        <fullName evidence="4">Fumarylacetoacetate hydrolase family protein</fullName>
    </submittedName>
</protein>
<evidence type="ECO:0000256" key="2">
    <source>
        <dbReference type="ARBA" id="ARBA00022723"/>
    </source>
</evidence>
<name>A0A7T7XKV7_9SPIR</name>
<dbReference type="GO" id="GO:0018773">
    <property type="term" value="F:acetylpyruvate hydrolase activity"/>
    <property type="evidence" value="ECO:0007669"/>
    <property type="project" value="TreeGrafter"/>
</dbReference>
<dbReference type="PANTHER" id="PTHR11820">
    <property type="entry name" value="ACYLPYRUVASE"/>
    <property type="match status" value="1"/>
</dbReference>
<evidence type="ECO:0000259" key="3">
    <source>
        <dbReference type="Pfam" id="PF01557"/>
    </source>
</evidence>
<comment type="similarity">
    <text evidence="1">Belongs to the FAH family.</text>
</comment>
<dbReference type="InterPro" id="IPR036663">
    <property type="entry name" value="Fumarylacetoacetase_C_sf"/>
</dbReference>
<dbReference type="GO" id="GO:0019752">
    <property type="term" value="P:carboxylic acid metabolic process"/>
    <property type="evidence" value="ECO:0007669"/>
    <property type="project" value="UniProtKB-ARBA"/>
</dbReference>
<keyword evidence="5" id="KW-1185">Reference proteome</keyword>
<reference evidence="4" key="1">
    <citation type="submission" date="2021-01" db="EMBL/GenBank/DDBJ databases">
        <title>Description of Breznakiella homolactica.</title>
        <authorList>
            <person name="Song Y."/>
            <person name="Brune A."/>
        </authorList>
    </citation>
    <scope>NUCLEOTIDE SEQUENCE</scope>
    <source>
        <strain evidence="4">RmG30</strain>
    </source>
</reference>
<evidence type="ECO:0000256" key="1">
    <source>
        <dbReference type="ARBA" id="ARBA00010211"/>
    </source>
</evidence>
<feature type="domain" description="Fumarylacetoacetase-like C-terminal" evidence="3">
    <location>
        <begin position="19"/>
        <end position="230"/>
    </location>
</feature>
<dbReference type="RefSeq" id="WP_215625585.1">
    <property type="nucleotide sequence ID" value="NZ_CP067089.2"/>
</dbReference>
<keyword evidence="4" id="KW-0378">Hydrolase</keyword>
<sequence length="236" mass="25834">MITLPITGTQRTMDVAPAKIIAVGLNYREHVKESLSFDHNQLGIPKEPVLFSKTPNVLIGPGEPIVLPEIADSYAFPEPRTDPEAELAVIIGKRGRHIREEDAYDYVFGYTCFNDVSQRNIQKSDVSGWFRGKSFDTFGPIGPAVVLRENMPDPQNLAISSRINGELKQSASTADMMFSIPFLIAYISRNVTLEAGDIIATGTPSGISPIKPGDVVEIEIEGIGVLRNPVAAEQRR</sequence>
<dbReference type="Proteomes" id="UP000595917">
    <property type="component" value="Chromosome"/>
</dbReference>
<dbReference type="FunFam" id="3.90.850.10:FF:000002">
    <property type="entry name" value="2-hydroxyhepta-2,4-diene-1,7-dioate isomerase"/>
    <property type="match status" value="1"/>
</dbReference>
<dbReference type="AlphaFoldDB" id="A0A7T7XKV7"/>
<dbReference type="Pfam" id="PF01557">
    <property type="entry name" value="FAA_hydrolase"/>
    <property type="match status" value="1"/>
</dbReference>
<dbReference type="KEGG" id="bhc:JFL75_15250"/>